<feature type="domain" description="DUF1540" evidence="1">
    <location>
        <begin position="59"/>
        <end position="91"/>
    </location>
</feature>
<feature type="domain" description="DUF1540" evidence="1">
    <location>
        <begin position="9"/>
        <end position="40"/>
    </location>
</feature>
<dbReference type="EMBL" id="LFXA01000003">
    <property type="protein sequence ID" value="KNB53192.1"/>
    <property type="molecule type" value="Genomic_DNA"/>
</dbReference>
<reference evidence="3" key="1">
    <citation type="submission" date="2015-07" db="EMBL/GenBank/DDBJ databases">
        <title>Draft genome sequence of Streptomyces sp. CMAA 1322, a bacterium isolated from Caatinga biome, from dry forest semiarid of Brazil.</title>
        <authorList>
            <person name="Santos S.N."/>
            <person name="Gacesa R."/>
            <person name="Taketani R.G."/>
            <person name="Long P.F."/>
            <person name="Melo I.S."/>
        </authorList>
    </citation>
    <scope>NUCLEOTIDE SEQUENCE [LARGE SCALE GENOMIC DNA]</scope>
    <source>
        <strain evidence="3">CMAA 1322</strain>
    </source>
</reference>
<dbReference type="InterPro" id="IPR011437">
    <property type="entry name" value="DUF1540"/>
</dbReference>
<dbReference type="OrthoDB" id="3213529at2"/>
<evidence type="ECO:0000259" key="1">
    <source>
        <dbReference type="Pfam" id="PF07561"/>
    </source>
</evidence>
<accession>A0A0K9XKM0</accession>
<proteinExistence type="predicted"/>
<keyword evidence="3" id="KW-1185">Reference proteome</keyword>
<dbReference type="AlphaFoldDB" id="A0A0K9XKM0"/>
<dbReference type="PATRIC" id="fig|1678637.3.peg.1521"/>
<organism evidence="2 3">
    <name type="scientific">Streptomyces caatingaensis</name>
    <dbReference type="NCBI Taxonomy" id="1678637"/>
    <lineage>
        <taxon>Bacteria</taxon>
        <taxon>Bacillati</taxon>
        <taxon>Actinomycetota</taxon>
        <taxon>Actinomycetes</taxon>
        <taxon>Kitasatosporales</taxon>
        <taxon>Streptomycetaceae</taxon>
        <taxon>Streptomyces</taxon>
    </lineage>
</organism>
<comment type="caution">
    <text evidence="2">The sequence shown here is derived from an EMBL/GenBank/DDBJ whole genome shotgun (WGS) entry which is preliminary data.</text>
</comment>
<protein>
    <recommendedName>
        <fullName evidence="1">DUF1540 domain-containing protein</fullName>
    </recommendedName>
</protein>
<gene>
    <name evidence="2" type="ORF">AC230_07000</name>
</gene>
<evidence type="ECO:0000313" key="3">
    <source>
        <dbReference type="Proteomes" id="UP000037288"/>
    </source>
</evidence>
<dbReference type="Pfam" id="PF07561">
    <property type="entry name" value="DUF1540"/>
    <property type="match status" value="2"/>
</dbReference>
<dbReference type="Proteomes" id="UP000037288">
    <property type="component" value="Unassembled WGS sequence"/>
</dbReference>
<sequence>MEMPRVAVCEVETCAYNQDSACHALAITVGDATHARCDTFFTYPVKGGDSAATGRVGACKMAGCLHNQDLECQAPGITVASLQDAADCLTFTAR</sequence>
<dbReference type="STRING" id="1678637.AC230_07000"/>
<name>A0A0K9XKM0_9ACTN</name>
<evidence type="ECO:0000313" key="2">
    <source>
        <dbReference type="EMBL" id="KNB53192.1"/>
    </source>
</evidence>